<dbReference type="AlphaFoldDB" id="A0A382EC00"/>
<dbReference type="SUPFAM" id="SSF46689">
    <property type="entry name" value="Homeodomain-like"/>
    <property type="match status" value="2"/>
</dbReference>
<dbReference type="InterPro" id="IPR035965">
    <property type="entry name" value="PAS-like_dom_sf"/>
</dbReference>
<name>A0A382EC00_9ZZZZ</name>
<dbReference type="EMBL" id="UINC01043440">
    <property type="protein sequence ID" value="SVB47483.1"/>
    <property type="molecule type" value="Genomic_DNA"/>
</dbReference>
<dbReference type="InterPro" id="IPR018060">
    <property type="entry name" value="HTH_AraC"/>
</dbReference>
<dbReference type="GO" id="GO:0003700">
    <property type="term" value="F:DNA-binding transcription factor activity"/>
    <property type="evidence" value="ECO:0007669"/>
    <property type="project" value="InterPro"/>
</dbReference>
<feature type="region of interest" description="Disordered" evidence="4">
    <location>
        <begin position="1"/>
        <end position="22"/>
    </location>
</feature>
<organism evidence="6">
    <name type="scientific">marine metagenome</name>
    <dbReference type="NCBI Taxonomy" id="408172"/>
    <lineage>
        <taxon>unclassified sequences</taxon>
        <taxon>metagenomes</taxon>
        <taxon>ecological metagenomes</taxon>
    </lineage>
</organism>
<dbReference type="PANTHER" id="PTHR46796:SF13">
    <property type="entry name" value="HTH-TYPE TRANSCRIPTIONAL ACTIVATOR RHAS"/>
    <property type="match status" value="1"/>
</dbReference>
<dbReference type="PROSITE" id="PS01124">
    <property type="entry name" value="HTH_ARAC_FAMILY_2"/>
    <property type="match status" value="1"/>
</dbReference>
<evidence type="ECO:0000256" key="3">
    <source>
        <dbReference type="ARBA" id="ARBA00023163"/>
    </source>
</evidence>
<dbReference type="Pfam" id="PF12833">
    <property type="entry name" value="HTH_18"/>
    <property type="match status" value="1"/>
</dbReference>
<protein>
    <recommendedName>
        <fullName evidence="5">HTH araC/xylS-type domain-containing protein</fullName>
    </recommendedName>
</protein>
<dbReference type="GO" id="GO:0043565">
    <property type="term" value="F:sequence-specific DNA binding"/>
    <property type="evidence" value="ECO:0007669"/>
    <property type="project" value="InterPro"/>
</dbReference>
<dbReference type="InterPro" id="IPR018062">
    <property type="entry name" value="HTH_AraC-typ_CS"/>
</dbReference>
<dbReference type="InterPro" id="IPR000014">
    <property type="entry name" value="PAS"/>
</dbReference>
<evidence type="ECO:0000256" key="4">
    <source>
        <dbReference type="SAM" id="MobiDB-lite"/>
    </source>
</evidence>
<keyword evidence="3" id="KW-0804">Transcription</keyword>
<reference evidence="6" key="1">
    <citation type="submission" date="2018-05" db="EMBL/GenBank/DDBJ databases">
        <authorList>
            <person name="Lanie J.A."/>
            <person name="Ng W.-L."/>
            <person name="Kazmierczak K.M."/>
            <person name="Andrzejewski T.M."/>
            <person name="Davidsen T.M."/>
            <person name="Wayne K.J."/>
            <person name="Tettelin H."/>
            <person name="Glass J.I."/>
            <person name="Rusch D."/>
            <person name="Podicherti R."/>
            <person name="Tsui H.-C.T."/>
            <person name="Winkler M.E."/>
        </authorList>
    </citation>
    <scope>NUCLEOTIDE SEQUENCE</scope>
</reference>
<sequence>MVTESDNSPVDPPTHHDGPPIGALDAAGLPAEVAALFDVLPNVMFCVKGADDRYVAVNDAFVRRSGRTDRRDVIGARAVDLFPKALANRYEEQDRRVFTKGEPLRDELELIRRPDGRTGWYLTTKLPVVRAGAVVGLVSVSRDLETPSDEGIAMESLGRVVDLVHERLDGPVKVADLAAAADCSEGQLERRMKRVFGLTATQYVLRARVDRAATLLIDTDRPIAEVAAECGFSDQANLTRQFGRLIGETPARFRYGRAD</sequence>
<evidence type="ECO:0000313" key="6">
    <source>
        <dbReference type="EMBL" id="SVB47483.1"/>
    </source>
</evidence>
<dbReference type="SMART" id="SM00342">
    <property type="entry name" value="HTH_ARAC"/>
    <property type="match status" value="1"/>
</dbReference>
<evidence type="ECO:0000256" key="2">
    <source>
        <dbReference type="ARBA" id="ARBA00023125"/>
    </source>
</evidence>
<dbReference type="Gene3D" id="1.10.10.60">
    <property type="entry name" value="Homeodomain-like"/>
    <property type="match status" value="1"/>
</dbReference>
<keyword evidence="1" id="KW-0805">Transcription regulation</keyword>
<dbReference type="NCBIfam" id="TIGR00229">
    <property type="entry name" value="sensory_box"/>
    <property type="match status" value="1"/>
</dbReference>
<dbReference type="Pfam" id="PF08448">
    <property type="entry name" value="PAS_4"/>
    <property type="match status" value="1"/>
</dbReference>
<accession>A0A382EC00</accession>
<proteinExistence type="predicted"/>
<dbReference type="SUPFAM" id="SSF55785">
    <property type="entry name" value="PYP-like sensor domain (PAS domain)"/>
    <property type="match status" value="1"/>
</dbReference>
<evidence type="ECO:0000256" key="1">
    <source>
        <dbReference type="ARBA" id="ARBA00023015"/>
    </source>
</evidence>
<dbReference type="PROSITE" id="PS00041">
    <property type="entry name" value="HTH_ARAC_FAMILY_1"/>
    <property type="match status" value="1"/>
</dbReference>
<evidence type="ECO:0000259" key="5">
    <source>
        <dbReference type="PROSITE" id="PS01124"/>
    </source>
</evidence>
<dbReference type="PANTHER" id="PTHR46796">
    <property type="entry name" value="HTH-TYPE TRANSCRIPTIONAL ACTIVATOR RHAS-RELATED"/>
    <property type="match status" value="1"/>
</dbReference>
<gene>
    <name evidence="6" type="ORF">METZ01_LOCUS200337</name>
</gene>
<dbReference type="Gene3D" id="3.30.450.20">
    <property type="entry name" value="PAS domain"/>
    <property type="match status" value="1"/>
</dbReference>
<dbReference type="InterPro" id="IPR013656">
    <property type="entry name" value="PAS_4"/>
</dbReference>
<keyword evidence="2" id="KW-0238">DNA-binding</keyword>
<dbReference type="InterPro" id="IPR009057">
    <property type="entry name" value="Homeodomain-like_sf"/>
</dbReference>
<dbReference type="InterPro" id="IPR050204">
    <property type="entry name" value="AraC_XylS_family_regulators"/>
</dbReference>
<dbReference type="CDD" id="cd00130">
    <property type="entry name" value="PAS"/>
    <property type="match status" value="1"/>
</dbReference>
<feature type="domain" description="HTH araC/xylS-type" evidence="5">
    <location>
        <begin position="158"/>
        <end position="256"/>
    </location>
</feature>